<reference evidence="1 2" key="1">
    <citation type="submission" date="2020-08" db="EMBL/GenBank/DDBJ databases">
        <title>Genomic Encyclopedia of Type Strains, Phase IV (KMG-V): Genome sequencing to study the core and pangenomes of soil and plant-associated prokaryotes.</title>
        <authorList>
            <person name="Whitman W."/>
        </authorList>
    </citation>
    <scope>NUCLEOTIDE SEQUENCE [LARGE SCALE GENOMIC DNA]</scope>
    <source>
        <strain evidence="1 2">SEMIA 4074</strain>
    </source>
</reference>
<name>A0A7W6QAM9_9HYPH</name>
<evidence type="ECO:0000313" key="1">
    <source>
        <dbReference type="EMBL" id="MBB4194048.1"/>
    </source>
</evidence>
<dbReference type="Proteomes" id="UP000524492">
    <property type="component" value="Unassembled WGS sequence"/>
</dbReference>
<protein>
    <submittedName>
        <fullName evidence="1">Uncharacterized protein</fullName>
    </submittedName>
</protein>
<keyword evidence="2" id="KW-1185">Reference proteome</keyword>
<gene>
    <name evidence="1" type="ORF">GGD53_004222</name>
</gene>
<dbReference type="RefSeq" id="WP_184458726.1">
    <property type="nucleotide sequence ID" value="NZ_JACIFV010000016.1"/>
</dbReference>
<dbReference type="AlphaFoldDB" id="A0A7W6QAM9"/>
<dbReference type="EMBL" id="JACIFV010000016">
    <property type="protein sequence ID" value="MBB4194048.1"/>
    <property type="molecule type" value="Genomic_DNA"/>
</dbReference>
<sequence length="300" mass="33757">MTRGRPNKELHPRTFVGWAERAEAVLAPWKTDREPYLVTSYVNPALTRYREMRFRLRADMQKRELEAAYPTSDDELIERLALEMTLRKSREAYDAYARPTVADAAKARRKALVVGVAFTLVGLSGNTSDVFGRTAAVLGRNMPEGENHGVLLAQDIEREIERFIRANLGRWLGPTAYQPDEHGFPPLADAAALSLMIRAHCAFQMFKRFEPRLAKTGTDREAAEAKIQAIIDSGELFEVALEVETVERSDITVEHARLASTWLLEQTVKTARRMLAGKGYRPKHRSPGDGFRAVVFGETA</sequence>
<comment type="caution">
    <text evidence="1">The sequence shown here is derived from an EMBL/GenBank/DDBJ whole genome shotgun (WGS) entry which is preliminary data.</text>
</comment>
<evidence type="ECO:0000313" key="2">
    <source>
        <dbReference type="Proteomes" id="UP000524492"/>
    </source>
</evidence>
<accession>A0A7W6QAM9</accession>
<organism evidence="1 2">
    <name type="scientific">Rhizobium aethiopicum</name>
    <dbReference type="NCBI Taxonomy" id="1138170"/>
    <lineage>
        <taxon>Bacteria</taxon>
        <taxon>Pseudomonadati</taxon>
        <taxon>Pseudomonadota</taxon>
        <taxon>Alphaproteobacteria</taxon>
        <taxon>Hyphomicrobiales</taxon>
        <taxon>Rhizobiaceae</taxon>
        <taxon>Rhizobium/Agrobacterium group</taxon>
        <taxon>Rhizobium</taxon>
    </lineage>
</organism>
<proteinExistence type="predicted"/>